<dbReference type="GO" id="GO:0055085">
    <property type="term" value="P:transmembrane transport"/>
    <property type="evidence" value="ECO:0007669"/>
    <property type="project" value="TreeGrafter"/>
</dbReference>
<evidence type="ECO:0000256" key="4">
    <source>
        <dbReference type="ARBA" id="ARBA00022989"/>
    </source>
</evidence>
<feature type="transmembrane region" description="Helical" evidence="7">
    <location>
        <begin position="277"/>
        <end position="299"/>
    </location>
</feature>
<evidence type="ECO:0000256" key="7">
    <source>
        <dbReference type="SAM" id="Phobius"/>
    </source>
</evidence>
<feature type="transmembrane region" description="Helical" evidence="7">
    <location>
        <begin position="311"/>
        <end position="332"/>
    </location>
</feature>
<reference evidence="8 9" key="1">
    <citation type="submission" date="2019-09" db="EMBL/GenBank/DDBJ databases">
        <title>YIM 132548 draft genome.</title>
        <authorList>
            <person name="Jiang L."/>
        </authorList>
    </citation>
    <scope>NUCLEOTIDE SEQUENCE [LARGE SCALE GENOMIC DNA]</scope>
    <source>
        <strain evidence="8 9">YIM 132548</strain>
    </source>
</reference>
<dbReference type="AlphaFoldDB" id="A0A6N6MXZ1"/>
<evidence type="ECO:0000256" key="2">
    <source>
        <dbReference type="ARBA" id="ARBA00009773"/>
    </source>
</evidence>
<dbReference type="PANTHER" id="PTHR21716:SF62">
    <property type="entry name" value="TRANSPORT PROTEIN YDBI-RELATED"/>
    <property type="match status" value="1"/>
</dbReference>
<keyword evidence="5 7" id="KW-0472">Membrane</keyword>
<dbReference type="RefSeq" id="WP_150961788.1">
    <property type="nucleotide sequence ID" value="NZ_VZZJ01000002.1"/>
</dbReference>
<feature type="region of interest" description="Disordered" evidence="6">
    <location>
        <begin position="138"/>
        <end position="187"/>
    </location>
</feature>
<organism evidence="8 9">
    <name type="scientific">Methylobacterium planeticum</name>
    <dbReference type="NCBI Taxonomy" id="2615211"/>
    <lineage>
        <taxon>Bacteria</taxon>
        <taxon>Pseudomonadati</taxon>
        <taxon>Pseudomonadota</taxon>
        <taxon>Alphaproteobacteria</taxon>
        <taxon>Hyphomicrobiales</taxon>
        <taxon>Methylobacteriaceae</taxon>
        <taxon>Methylobacterium</taxon>
    </lineage>
</organism>
<sequence>MLQQPPTPVDAPVGPGRGTRPLALAGIAVVSFAALLALAWMAAATLMLIFAGALLGVFLDGLTRGLGHLLPLPRGVRLGIASLAVAAAGLGFVAFGGATIAQQGRDLGQTIRQQSGTVTGWLKEHGVDLPLLDAVESQAGSGQAAPEPGAEKSGGGKSGAEKPAGEKPGVEKPAGDKPAGDKSAGQKAGGFGGLASGALGSPGSLLSDAGSVLGPAATVIFGLFNALGNVLVIVFLGVAFAADPGSYRDGILRFVPPRHRPRGAKVLDGMGETLRHWLFGQLITMAVIFLCVWAGLWLLGIGGSLILGLQAGLLAFIPTIGPLVAGLVIVLASLASGWSALLGAVGVYLAVQTLESYGLTPFIQKQALDIPPATIFGGQLLLGVLFGLWGIALALPLLAVIKVLLEQLYVEETLGEPAS</sequence>
<evidence type="ECO:0000256" key="6">
    <source>
        <dbReference type="SAM" id="MobiDB-lite"/>
    </source>
</evidence>
<gene>
    <name evidence="8" type="ORF">F6X51_03410</name>
</gene>
<proteinExistence type="inferred from homology"/>
<comment type="caution">
    <text evidence="8">The sequence shown here is derived from an EMBL/GenBank/DDBJ whole genome shotgun (WGS) entry which is preliminary data.</text>
</comment>
<evidence type="ECO:0000256" key="1">
    <source>
        <dbReference type="ARBA" id="ARBA00004141"/>
    </source>
</evidence>
<dbReference type="EMBL" id="VZZJ01000002">
    <property type="protein sequence ID" value="KAB1075726.1"/>
    <property type="molecule type" value="Genomic_DNA"/>
</dbReference>
<keyword evidence="9" id="KW-1185">Reference proteome</keyword>
<dbReference type="PANTHER" id="PTHR21716">
    <property type="entry name" value="TRANSMEMBRANE PROTEIN"/>
    <property type="match status" value="1"/>
</dbReference>
<feature type="transmembrane region" description="Helical" evidence="7">
    <location>
        <begin position="27"/>
        <end position="58"/>
    </location>
</feature>
<feature type="compositionally biased region" description="Basic and acidic residues" evidence="6">
    <location>
        <begin position="159"/>
        <end position="180"/>
    </location>
</feature>
<comment type="subcellular location">
    <subcellularLocation>
        <location evidence="1">Membrane</location>
        <topology evidence="1">Multi-pass membrane protein</topology>
    </subcellularLocation>
</comment>
<comment type="similarity">
    <text evidence="2">Belongs to the autoinducer-2 exporter (AI-2E) (TC 2.A.86) family.</text>
</comment>
<evidence type="ECO:0000256" key="5">
    <source>
        <dbReference type="ARBA" id="ARBA00023136"/>
    </source>
</evidence>
<feature type="transmembrane region" description="Helical" evidence="7">
    <location>
        <begin position="78"/>
        <end position="101"/>
    </location>
</feature>
<evidence type="ECO:0000256" key="3">
    <source>
        <dbReference type="ARBA" id="ARBA00022692"/>
    </source>
</evidence>
<feature type="transmembrane region" description="Helical" evidence="7">
    <location>
        <begin position="219"/>
        <end position="242"/>
    </location>
</feature>
<evidence type="ECO:0000313" key="8">
    <source>
        <dbReference type="EMBL" id="KAB1075726.1"/>
    </source>
</evidence>
<evidence type="ECO:0000313" key="9">
    <source>
        <dbReference type="Proteomes" id="UP000441523"/>
    </source>
</evidence>
<feature type="transmembrane region" description="Helical" evidence="7">
    <location>
        <begin position="380"/>
        <end position="405"/>
    </location>
</feature>
<dbReference type="Pfam" id="PF01594">
    <property type="entry name" value="AI-2E_transport"/>
    <property type="match status" value="1"/>
</dbReference>
<dbReference type="GO" id="GO:0016020">
    <property type="term" value="C:membrane"/>
    <property type="evidence" value="ECO:0007669"/>
    <property type="project" value="UniProtKB-SubCell"/>
</dbReference>
<dbReference type="InterPro" id="IPR002549">
    <property type="entry name" value="AI-2E-like"/>
</dbReference>
<name>A0A6N6MXZ1_9HYPH</name>
<protein>
    <submittedName>
        <fullName evidence="8">AI-2E family transporter</fullName>
    </submittedName>
</protein>
<accession>A0A6N6MXZ1</accession>
<keyword evidence="3 7" id="KW-0812">Transmembrane</keyword>
<keyword evidence="4 7" id="KW-1133">Transmembrane helix</keyword>
<dbReference type="Proteomes" id="UP000441523">
    <property type="component" value="Unassembled WGS sequence"/>
</dbReference>